<proteinExistence type="predicted"/>
<dbReference type="EMBL" id="LT629757">
    <property type="protein sequence ID" value="SDS24672.1"/>
    <property type="molecule type" value="Genomic_DNA"/>
</dbReference>
<sequence length="144" mass="15467">MTRAAALVLVALLTTLTACTSSKEPSVPDRDIETVAAEARTLIDELAGRVGQDPEVQQDTITDCVPGDRDSGKDLIYNVRVTVQPGTLERVRSEVAQQYEQDGWEVRPRGSDNTVFRKGEVTMGVTVFEDKGLAAVSGSGGCVR</sequence>
<dbReference type="OrthoDB" id="3829302at2"/>
<dbReference type="PROSITE" id="PS51257">
    <property type="entry name" value="PROKAR_LIPOPROTEIN"/>
    <property type="match status" value="1"/>
</dbReference>
<evidence type="ECO:0000256" key="1">
    <source>
        <dbReference type="SAM" id="SignalP"/>
    </source>
</evidence>
<accession>A0A1H1QMJ2</accession>
<evidence type="ECO:0008006" key="4">
    <source>
        <dbReference type="Google" id="ProtNLM"/>
    </source>
</evidence>
<protein>
    <recommendedName>
        <fullName evidence="4">Lipoprotein</fullName>
    </recommendedName>
</protein>
<dbReference type="RefSeq" id="WP_091727786.1">
    <property type="nucleotide sequence ID" value="NZ_LT629757.1"/>
</dbReference>
<name>A0A1H1QMJ2_9ACTN</name>
<keyword evidence="3" id="KW-1185">Reference proteome</keyword>
<keyword evidence="1" id="KW-0732">Signal</keyword>
<evidence type="ECO:0000313" key="2">
    <source>
        <dbReference type="EMBL" id="SDS24672.1"/>
    </source>
</evidence>
<feature type="chain" id="PRO_5009257885" description="Lipoprotein" evidence="1">
    <location>
        <begin position="21"/>
        <end position="144"/>
    </location>
</feature>
<reference evidence="3" key="1">
    <citation type="submission" date="2016-10" db="EMBL/GenBank/DDBJ databases">
        <authorList>
            <person name="Varghese N."/>
            <person name="Submissions S."/>
        </authorList>
    </citation>
    <scope>NUCLEOTIDE SEQUENCE [LARGE SCALE GENOMIC DNA]</scope>
    <source>
        <strain evidence="3">DSM 22127</strain>
    </source>
</reference>
<dbReference type="AlphaFoldDB" id="A0A1H1QMJ2"/>
<dbReference type="Proteomes" id="UP000198859">
    <property type="component" value="Chromosome I"/>
</dbReference>
<dbReference type="STRING" id="642780.SAMN04488570_1456"/>
<feature type="signal peptide" evidence="1">
    <location>
        <begin position="1"/>
        <end position="20"/>
    </location>
</feature>
<gene>
    <name evidence="2" type="ORF">SAMN04488570_1456</name>
</gene>
<evidence type="ECO:0000313" key="3">
    <source>
        <dbReference type="Proteomes" id="UP000198859"/>
    </source>
</evidence>
<organism evidence="2 3">
    <name type="scientific">Nocardioides scoriae</name>
    <dbReference type="NCBI Taxonomy" id="642780"/>
    <lineage>
        <taxon>Bacteria</taxon>
        <taxon>Bacillati</taxon>
        <taxon>Actinomycetota</taxon>
        <taxon>Actinomycetes</taxon>
        <taxon>Propionibacteriales</taxon>
        <taxon>Nocardioidaceae</taxon>
        <taxon>Nocardioides</taxon>
    </lineage>
</organism>